<keyword evidence="1" id="KW-0863">Zinc-finger</keyword>
<accession>A0A1B6D318</accession>
<keyword evidence="1" id="KW-0862">Zinc</keyword>
<dbReference type="GO" id="GO:0008270">
    <property type="term" value="F:zinc ion binding"/>
    <property type="evidence" value="ECO:0007669"/>
    <property type="project" value="UniProtKB-KW"/>
</dbReference>
<dbReference type="EMBL" id="GEDC01017230">
    <property type="protein sequence ID" value="JAS20068.1"/>
    <property type="molecule type" value="Transcribed_RNA"/>
</dbReference>
<proteinExistence type="predicted"/>
<dbReference type="InterPro" id="IPR013087">
    <property type="entry name" value="Znf_C2H2_type"/>
</dbReference>
<organism evidence="3">
    <name type="scientific">Clastoptera arizonana</name>
    <name type="common">Arizona spittle bug</name>
    <dbReference type="NCBI Taxonomy" id="38151"/>
    <lineage>
        <taxon>Eukaryota</taxon>
        <taxon>Metazoa</taxon>
        <taxon>Ecdysozoa</taxon>
        <taxon>Arthropoda</taxon>
        <taxon>Hexapoda</taxon>
        <taxon>Insecta</taxon>
        <taxon>Pterygota</taxon>
        <taxon>Neoptera</taxon>
        <taxon>Paraneoptera</taxon>
        <taxon>Hemiptera</taxon>
        <taxon>Auchenorrhyncha</taxon>
        <taxon>Cercopoidea</taxon>
        <taxon>Clastopteridae</taxon>
        <taxon>Clastoptera</taxon>
    </lineage>
</organism>
<evidence type="ECO:0000259" key="2">
    <source>
        <dbReference type="PROSITE" id="PS50157"/>
    </source>
</evidence>
<protein>
    <recommendedName>
        <fullName evidence="2">C2H2-type domain-containing protein</fullName>
    </recommendedName>
</protein>
<feature type="domain" description="C2H2-type" evidence="2">
    <location>
        <begin position="146"/>
        <end position="174"/>
    </location>
</feature>
<dbReference type="PROSITE" id="PS00028">
    <property type="entry name" value="ZINC_FINGER_C2H2_1"/>
    <property type="match status" value="1"/>
</dbReference>
<dbReference type="AlphaFoldDB" id="A0A1B6D318"/>
<dbReference type="PROSITE" id="PS50157">
    <property type="entry name" value="ZINC_FINGER_C2H2_2"/>
    <property type="match status" value="1"/>
</dbReference>
<evidence type="ECO:0000256" key="1">
    <source>
        <dbReference type="PROSITE-ProRule" id="PRU00042"/>
    </source>
</evidence>
<reference evidence="3" key="1">
    <citation type="submission" date="2015-12" db="EMBL/GenBank/DDBJ databases">
        <title>De novo transcriptome assembly of four potential Pierce s Disease insect vectors from Arizona vineyards.</title>
        <authorList>
            <person name="Tassone E.E."/>
        </authorList>
    </citation>
    <scope>NUCLEOTIDE SEQUENCE</scope>
</reference>
<dbReference type="Gene3D" id="3.30.160.60">
    <property type="entry name" value="Classic Zinc Finger"/>
    <property type="match status" value="1"/>
</dbReference>
<evidence type="ECO:0000313" key="3">
    <source>
        <dbReference type="EMBL" id="JAS20068.1"/>
    </source>
</evidence>
<name>A0A1B6D318_9HEMI</name>
<dbReference type="Pfam" id="PF00096">
    <property type="entry name" value="zf-C2H2"/>
    <property type="match status" value="1"/>
</dbReference>
<gene>
    <name evidence="3" type="ORF">g.5452</name>
</gene>
<sequence length="188" mass="21441">MEDDAELSVGLSVTCSTSMDDCYDVNTDRVDEPCASTSSLPFNMVPFITKSVSPPSASMAVFYPQLTNYDIPIIMNQRHRDKNDEDHIDNEHIKLEPVEVNESTSQKHKGKQKVTKRRNDETLTYELLREQSSETSDFSTKNRKAFFCRACGKAFKFQTSLLRHNNKVHISKYQCPTCNRVFFSAGLP</sequence>
<dbReference type="SUPFAM" id="SSF57667">
    <property type="entry name" value="beta-beta-alpha zinc fingers"/>
    <property type="match status" value="1"/>
</dbReference>
<dbReference type="InterPro" id="IPR036236">
    <property type="entry name" value="Znf_C2H2_sf"/>
</dbReference>
<keyword evidence="1" id="KW-0479">Metal-binding</keyword>